<evidence type="ECO:0000313" key="3">
    <source>
        <dbReference type="Proteomes" id="UP000070444"/>
    </source>
</evidence>
<proteinExistence type="predicted"/>
<organism evidence="2 3">
    <name type="scientific">Conidiobolus coronatus (strain ATCC 28846 / CBS 209.66 / NRRL 28638)</name>
    <name type="common">Delacroixia coronata</name>
    <dbReference type="NCBI Taxonomy" id="796925"/>
    <lineage>
        <taxon>Eukaryota</taxon>
        <taxon>Fungi</taxon>
        <taxon>Fungi incertae sedis</taxon>
        <taxon>Zoopagomycota</taxon>
        <taxon>Entomophthoromycotina</taxon>
        <taxon>Entomophthoromycetes</taxon>
        <taxon>Entomophthorales</taxon>
        <taxon>Ancylistaceae</taxon>
        <taxon>Conidiobolus</taxon>
    </lineage>
</organism>
<evidence type="ECO:0000313" key="2">
    <source>
        <dbReference type="EMBL" id="KXN70223.1"/>
    </source>
</evidence>
<feature type="region of interest" description="Disordered" evidence="1">
    <location>
        <begin position="63"/>
        <end position="82"/>
    </location>
</feature>
<dbReference type="EMBL" id="KQ964509">
    <property type="protein sequence ID" value="KXN70223.1"/>
    <property type="molecule type" value="Genomic_DNA"/>
</dbReference>
<gene>
    <name evidence="2" type="ORF">CONCODRAFT_70862</name>
</gene>
<dbReference type="Proteomes" id="UP000070444">
    <property type="component" value="Unassembled WGS sequence"/>
</dbReference>
<name>A0A137P5E4_CONC2</name>
<evidence type="ECO:0000256" key="1">
    <source>
        <dbReference type="SAM" id="MobiDB-lite"/>
    </source>
</evidence>
<sequence>MNSIFMESKNHKFKSYQFDNNNKKSGKYFKVDFYTLNESEFISITSRLEKFEDAVSKLISYRDNNSENEGDNDTKKDENNNKSLINLSHPKIFDYKDPVKQLTNFYFIYQYYFSSPSLLSVKEYYESMSRFNNKLPDYLTYAILSRASLNSPIRQLYTKNLEYCEYYYDQSVTHLYMSMSKNEIDIYMLYALIILMWIDESMNRQFFKCSRIVTCIKLAQILGLDNIDLKVDYNKFGLPQSSLKKLLLFIRYYNNEASKIFNLPKVLMWKELEYDYSSMRLEEEMNDKHFIDFSTNILPKEYSSTYKSYEYYSGLGFTDIVELERELYSKDANSNFKDCFYLIQNIARRYYSLPCNIRYSKDFLNSEEISKDPLVKMKLLVYQLVLKQISRVYGILIKIVHKLSIRQVSFLAQKIVNFNEKVLSLLKDQQFAILNSSKNLVNLKSPTFYYFGKLLLDLIEKLKQEAIYRKSSELKSLEGIVITEYNSFSTLIENIQNEWDGSPEILKSLSERYNVIQTN</sequence>
<evidence type="ECO:0008006" key="4">
    <source>
        <dbReference type="Google" id="ProtNLM"/>
    </source>
</evidence>
<protein>
    <recommendedName>
        <fullName evidence="4">Transcription factor domain-containing protein</fullName>
    </recommendedName>
</protein>
<reference evidence="2 3" key="1">
    <citation type="journal article" date="2015" name="Genome Biol. Evol.">
        <title>Phylogenomic analyses indicate that early fungi evolved digesting cell walls of algal ancestors of land plants.</title>
        <authorList>
            <person name="Chang Y."/>
            <person name="Wang S."/>
            <person name="Sekimoto S."/>
            <person name="Aerts A.L."/>
            <person name="Choi C."/>
            <person name="Clum A."/>
            <person name="LaButti K.M."/>
            <person name="Lindquist E.A."/>
            <person name="Yee Ngan C."/>
            <person name="Ohm R.A."/>
            <person name="Salamov A.A."/>
            <person name="Grigoriev I.V."/>
            <person name="Spatafora J.W."/>
            <person name="Berbee M.L."/>
        </authorList>
    </citation>
    <scope>NUCLEOTIDE SEQUENCE [LARGE SCALE GENOMIC DNA]</scope>
    <source>
        <strain evidence="2 3">NRRL 28638</strain>
    </source>
</reference>
<accession>A0A137P5E4</accession>
<keyword evidence="3" id="KW-1185">Reference proteome</keyword>
<dbReference type="AlphaFoldDB" id="A0A137P5E4"/>